<keyword evidence="2" id="KW-0560">Oxidoreductase</keyword>
<evidence type="ECO:0000313" key="4">
    <source>
        <dbReference type="EMBL" id="RPB24941.1"/>
    </source>
</evidence>
<organism evidence="4 5">
    <name type="scientific">Terfezia boudieri ATCC MYA-4762</name>
    <dbReference type="NCBI Taxonomy" id="1051890"/>
    <lineage>
        <taxon>Eukaryota</taxon>
        <taxon>Fungi</taxon>
        <taxon>Dikarya</taxon>
        <taxon>Ascomycota</taxon>
        <taxon>Pezizomycotina</taxon>
        <taxon>Pezizomycetes</taxon>
        <taxon>Pezizales</taxon>
        <taxon>Pezizaceae</taxon>
        <taxon>Terfezia</taxon>
    </lineage>
</organism>
<dbReference type="AlphaFoldDB" id="A0A3N4LWC4"/>
<evidence type="ECO:0000256" key="1">
    <source>
        <dbReference type="ARBA" id="ARBA00006484"/>
    </source>
</evidence>
<dbReference type="Proteomes" id="UP000267821">
    <property type="component" value="Unassembled WGS sequence"/>
</dbReference>
<evidence type="ECO:0000256" key="3">
    <source>
        <dbReference type="SAM" id="Phobius"/>
    </source>
</evidence>
<dbReference type="EMBL" id="ML121539">
    <property type="protein sequence ID" value="RPB24941.1"/>
    <property type="molecule type" value="Genomic_DNA"/>
</dbReference>
<dbReference type="Pfam" id="PF00106">
    <property type="entry name" value="adh_short"/>
    <property type="match status" value="2"/>
</dbReference>
<dbReference type="InterPro" id="IPR036291">
    <property type="entry name" value="NAD(P)-bd_dom_sf"/>
</dbReference>
<dbReference type="OrthoDB" id="47007at2759"/>
<dbReference type="Gene3D" id="3.40.50.720">
    <property type="entry name" value="NAD(P)-binding Rossmann-like Domain"/>
    <property type="match status" value="1"/>
</dbReference>
<dbReference type="PRINTS" id="PR00081">
    <property type="entry name" value="GDHRDH"/>
</dbReference>
<reference evidence="4 5" key="1">
    <citation type="journal article" date="2018" name="Nat. Ecol. Evol.">
        <title>Pezizomycetes genomes reveal the molecular basis of ectomycorrhizal truffle lifestyle.</title>
        <authorList>
            <person name="Murat C."/>
            <person name="Payen T."/>
            <person name="Noel B."/>
            <person name="Kuo A."/>
            <person name="Morin E."/>
            <person name="Chen J."/>
            <person name="Kohler A."/>
            <person name="Krizsan K."/>
            <person name="Balestrini R."/>
            <person name="Da Silva C."/>
            <person name="Montanini B."/>
            <person name="Hainaut M."/>
            <person name="Levati E."/>
            <person name="Barry K.W."/>
            <person name="Belfiori B."/>
            <person name="Cichocki N."/>
            <person name="Clum A."/>
            <person name="Dockter R.B."/>
            <person name="Fauchery L."/>
            <person name="Guy J."/>
            <person name="Iotti M."/>
            <person name="Le Tacon F."/>
            <person name="Lindquist E.A."/>
            <person name="Lipzen A."/>
            <person name="Malagnac F."/>
            <person name="Mello A."/>
            <person name="Molinier V."/>
            <person name="Miyauchi S."/>
            <person name="Poulain J."/>
            <person name="Riccioni C."/>
            <person name="Rubini A."/>
            <person name="Sitrit Y."/>
            <person name="Splivallo R."/>
            <person name="Traeger S."/>
            <person name="Wang M."/>
            <person name="Zifcakova L."/>
            <person name="Wipf D."/>
            <person name="Zambonelli A."/>
            <person name="Paolocci F."/>
            <person name="Nowrousian M."/>
            <person name="Ottonello S."/>
            <person name="Baldrian P."/>
            <person name="Spatafora J.W."/>
            <person name="Henrissat B."/>
            <person name="Nagy L.G."/>
            <person name="Aury J.M."/>
            <person name="Wincker P."/>
            <person name="Grigoriev I.V."/>
            <person name="Bonfante P."/>
            <person name="Martin F.M."/>
        </authorList>
    </citation>
    <scope>NUCLEOTIDE SEQUENCE [LARGE SCALE GENOMIC DNA]</scope>
    <source>
        <strain evidence="4 5">ATCC MYA-4762</strain>
    </source>
</reference>
<accession>A0A3N4LWC4</accession>
<dbReference type="InParanoid" id="A0A3N4LWC4"/>
<gene>
    <name evidence="4" type="ORF">L211DRAFT_867412</name>
</gene>
<keyword evidence="3" id="KW-0472">Membrane</keyword>
<evidence type="ECO:0000313" key="5">
    <source>
        <dbReference type="Proteomes" id="UP000267821"/>
    </source>
</evidence>
<dbReference type="GO" id="GO:0016491">
    <property type="term" value="F:oxidoreductase activity"/>
    <property type="evidence" value="ECO:0007669"/>
    <property type="project" value="UniProtKB-KW"/>
</dbReference>
<protein>
    <submittedName>
        <fullName evidence="4">NAD(P)-binding protein</fullName>
    </submittedName>
</protein>
<dbReference type="SUPFAM" id="SSF51735">
    <property type="entry name" value="NAD(P)-binding Rossmann-fold domains"/>
    <property type="match status" value="1"/>
</dbReference>
<feature type="transmembrane region" description="Helical" evidence="3">
    <location>
        <begin position="12"/>
        <end position="35"/>
    </location>
</feature>
<dbReference type="STRING" id="1051890.A0A3N4LWC4"/>
<keyword evidence="3" id="KW-1133">Transmembrane helix</keyword>
<keyword evidence="5" id="KW-1185">Reference proteome</keyword>
<name>A0A3N4LWC4_9PEZI</name>
<evidence type="ECO:0000256" key="2">
    <source>
        <dbReference type="ARBA" id="ARBA00023002"/>
    </source>
</evidence>
<comment type="similarity">
    <text evidence="1">Belongs to the short-chain dehydrogenases/reductases (SDR) family.</text>
</comment>
<dbReference type="InterPro" id="IPR051019">
    <property type="entry name" value="VLCFA-Steroid_DH"/>
</dbReference>
<dbReference type="PANTHER" id="PTHR43899:SF13">
    <property type="entry name" value="RH59310P"/>
    <property type="match status" value="1"/>
</dbReference>
<keyword evidence="3" id="KW-0812">Transmembrane</keyword>
<dbReference type="PANTHER" id="PTHR43899">
    <property type="entry name" value="RH59310P"/>
    <property type="match status" value="1"/>
</dbReference>
<proteinExistence type="inferred from homology"/>
<dbReference type="InterPro" id="IPR002347">
    <property type="entry name" value="SDR_fam"/>
</dbReference>
<sequence>MPSPPEMTAMEVMGAAFLLLLSVIYLPVYIVAHLLMQFMYLPRSLHRHIFHPTNILQRKYFAKDAYAIVTGATDGAGKGFVEQLAARGWNVIIHGRSLDKINDIITSLQVLYPNQVFLPLRLDCTENEMTIKLPAALKHFKGLDIRILINNAAYLHPCAQFEDLPIQMVDDVLRTNAIFPTFITHCMLNFRKITTDPPAVTLPSEKESAIHSALSEGSSVKGENINSAWHSTESPLRLIVTIGSVGALYATSKTSPYAPAKCYLNAFASFLRFSLQSKDIEVMNVQTGALDTKMWPGRRKYIMILQPNEFARRVLDKVGLAKIGHGWGWWGWKTLGLGVDEYVAGGSGVWVHWGHQTMNFMQGLLPGDVWCAIGETVVTRLGYNPQTSPLLAV</sequence>